<keyword evidence="1" id="KW-0732">Signal</keyword>
<dbReference type="Pfam" id="PF00353">
    <property type="entry name" value="HemolysinCabind"/>
    <property type="match status" value="3"/>
</dbReference>
<proteinExistence type="predicted"/>
<sequence>GAGADTFRFAPVNLTGSDTVTGGEGSAIDQLVFTTAGTIAASAFAKVSGIDQIVLANGSNNLTLTNTLVGSAYGDILKLTGGSGNDVINAAAVTTTTNRVQITAGAGNDTLTGGAGADTLDGGAGNDILIGGAGNDTLIGGTGKDKLSGGSGVDTAVFTGVSLDYTATYDATGQLTLSKSGTEALLDGTVELVKFGDIVIDRRTAGAPVVTSLTSRDGTVLPGATTSDSTLVINGTSGAFARVVVYDGDIALGVTVAGADGKWSFDYTGVSLFKGEHSFSASANYGHGLPATRGTGTTFTIDSLLYWIDPKTMTTTQGFIIRGAETEGWLGMSVSSAGDVNGDGFEDMIVGADGANEAYVIFGKASGFGTDIGGRRVLDVGSLAASQGFIIKSNVAGDKLGYSVSSAGDINGDGFDDMIVGAPSDMLNWSETHVIFGTASGIGADVGGRRVIDVGTLTADQGLVFKGWGAAGASVSSAGDINGDGFDDMIIGGPWRATSNPNDYAGWTYVVYGSASGLGIVDGDRRELYPGDLTTDKGFSIEGVTQSRSGWSVSSAGDINGDGFDDLIVGAPFGDLGGFLAGEAYVVFGTASGQDINLATLGAGQGFIIKGAQNSRLGYSVSSAGDINGDGFDDLAVGLPAAFVNGKYMAGAVFVLFGKASGFGTDVAGRQVIDVNQTTAADGVLIADEEYELNNGASVSSAGDVNGDGFDDIIIGASGNGYSGAMAGQAFVIFGKASGFGTDGVISARSLTPDQGFTIDGSAENDGAGSSVSSAGDINGDGFDDLIVGAPFANASGGSTGEAYVLYGGNVGGSTTPIVRTGTEAAEILMGAAGNDTLTGAGGADIYRSGAGNDRIVIKDASFRLIDAGNGKQDIVAFDGGGFTLDARDFSNSQLTGIEGFDLTQGDNTLRLTASDMFHFSTTGHSLFTGADSHKNLVIDGNSGDTLEMFDTGTANAGWVAAEFNRKLDGTDGGNYTFANLVEDGSNRVVASIAVDNDMTLIL</sequence>
<evidence type="ECO:0000256" key="4">
    <source>
        <dbReference type="ARBA" id="ARBA00023180"/>
    </source>
</evidence>
<dbReference type="Gene3D" id="2.150.10.10">
    <property type="entry name" value="Serralysin-like metalloprotease, C-terminal"/>
    <property type="match status" value="1"/>
</dbReference>
<dbReference type="PROSITE" id="PS51470">
    <property type="entry name" value="FG_GAP"/>
    <property type="match status" value="5"/>
</dbReference>
<dbReference type="InterPro" id="IPR000413">
    <property type="entry name" value="Integrin_alpha"/>
</dbReference>
<dbReference type="Proteomes" id="UP001177080">
    <property type="component" value="Unassembled WGS sequence"/>
</dbReference>
<dbReference type="Gene3D" id="2.130.10.130">
    <property type="entry name" value="Integrin alpha, N-terminal"/>
    <property type="match status" value="4"/>
</dbReference>
<dbReference type="SMART" id="SM00191">
    <property type="entry name" value="Int_alpha"/>
    <property type="match status" value="7"/>
</dbReference>
<dbReference type="InterPro" id="IPR013519">
    <property type="entry name" value="Int_alpha_beta-p"/>
</dbReference>
<evidence type="ECO:0000256" key="2">
    <source>
        <dbReference type="ARBA" id="ARBA00022737"/>
    </source>
</evidence>
<dbReference type="EMBL" id="WHSC02000023">
    <property type="protein sequence ID" value="MDO6125121.1"/>
    <property type="molecule type" value="Genomic_DNA"/>
</dbReference>
<keyword evidence="4" id="KW-0325">Glycoprotein</keyword>
<feature type="non-terminal residue" evidence="5">
    <location>
        <position position="1"/>
    </location>
</feature>
<dbReference type="PANTHER" id="PTHR23221:SF7">
    <property type="entry name" value="PHOSPHATIDYLINOSITOL-GLYCAN-SPECIFIC PHOSPHOLIPASE D"/>
    <property type="match status" value="1"/>
</dbReference>
<dbReference type="InterPro" id="IPR018511">
    <property type="entry name" value="Hemolysin-typ_Ca-bd_CS"/>
</dbReference>
<dbReference type="PROSITE" id="PS00330">
    <property type="entry name" value="HEMOLYSIN_CALCIUM"/>
    <property type="match status" value="4"/>
</dbReference>
<evidence type="ECO:0000313" key="6">
    <source>
        <dbReference type="Proteomes" id="UP001177080"/>
    </source>
</evidence>
<dbReference type="InterPro" id="IPR028994">
    <property type="entry name" value="Integrin_alpha_N"/>
</dbReference>
<protein>
    <submittedName>
        <fullName evidence="5">FG-GAP-like repeat-containing protein</fullName>
    </submittedName>
</protein>
<keyword evidence="2" id="KW-0677">Repeat</keyword>
<dbReference type="PRINTS" id="PR00313">
    <property type="entry name" value="CABNDNGRPT"/>
</dbReference>
<comment type="caution">
    <text evidence="5">The sequence shown here is derived from an EMBL/GenBank/DDBJ whole genome shotgun (WGS) entry which is preliminary data.</text>
</comment>
<evidence type="ECO:0000313" key="5">
    <source>
        <dbReference type="EMBL" id="MDO6125121.1"/>
    </source>
</evidence>
<dbReference type="InterPro" id="IPR001343">
    <property type="entry name" value="Hemolysn_Ca-bd"/>
</dbReference>
<keyword evidence="6" id="KW-1185">Reference proteome</keyword>
<name>A0ABT8XPG9_9HYPH</name>
<dbReference type="InterPro" id="IPR013783">
    <property type="entry name" value="Ig-like_fold"/>
</dbReference>
<dbReference type="InterPro" id="IPR011049">
    <property type="entry name" value="Serralysin-like_metalloprot_C"/>
</dbReference>
<accession>A0ABT8XPG9</accession>
<dbReference type="PRINTS" id="PR01185">
    <property type="entry name" value="INTEGRINA"/>
</dbReference>
<dbReference type="Pfam" id="PF01839">
    <property type="entry name" value="FG-GAP"/>
    <property type="match status" value="7"/>
</dbReference>
<gene>
    <name evidence="5" type="ORF">GB928_028475</name>
</gene>
<reference evidence="5" key="1">
    <citation type="submission" date="2022-04" db="EMBL/GenBank/DDBJ databases">
        <title>Shinella lacus sp. nov., a novel member of the genus Shinella from water.</title>
        <authorList>
            <person name="Deng Y."/>
        </authorList>
    </citation>
    <scope>NUCLEOTIDE SEQUENCE</scope>
    <source>
        <strain evidence="5">JCM 31239</strain>
    </source>
</reference>
<evidence type="ECO:0000256" key="1">
    <source>
        <dbReference type="ARBA" id="ARBA00022729"/>
    </source>
</evidence>
<dbReference type="Gene3D" id="2.60.40.10">
    <property type="entry name" value="Immunoglobulins"/>
    <property type="match status" value="1"/>
</dbReference>
<dbReference type="PANTHER" id="PTHR23221">
    <property type="entry name" value="GLYCOSYLPHOSPHATIDYLINOSITOL PHOSPHOLIPASE D"/>
    <property type="match status" value="1"/>
</dbReference>
<dbReference type="SUPFAM" id="SSF69318">
    <property type="entry name" value="Integrin alpha N-terminal domain"/>
    <property type="match status" value="3"/>
</dbReference>
<keyword evidence="3" id="KW-0378">Hydrolase</keyword>
<dbReference type="SUPFAM" id="SSF51120">
    <property type="entry name" value="beta-Roll"/>
    <property type="match status" value="1"/>
</dbReference>
<dbReference type="InterPro" id="IPR013517">
    <property type="entry name" value="FG-GAP"/>
</dbReference>
<organism evidence="5 6">
    <name type="scientific">Shinella curvata</name>
    <dbReference type="NCBI Taxonomy" id="1817964"/>
    <lineage>
        <taxon>Bacteria</taxon>
        <taxon>Pseudomonadati</taxon>
        <taxon>Pseudomonadota</taxon>
        <taxon>Alphaproteobacteria</taxon>
        <taxon>Hyphomicrobiales</taxon>
        <taxon>Rhizobiaceae</taxon>
        <taxon>Shinella</taxon>
    </lineage>
</organism>
<evidence type="ECO:0000256" key="3">
    <source>
        <dbReference type="ARBA" id="ARBA00022801"/>
    </source>
</evidence>